<evidence type="ECO:0000256" key="1">
    <source>
        <dbReference type="ARBA" id="ARBA00022801"/>
    </source>
</evidence>
<proteinExistence type="predicted"/>
<dbReference type="AlphaFoldDB" id="A0AAN6T3C6"/>
<accession>A0AAN6T3C6</accession>
<comment type="caution">
    <text evidence="3">The sequence shown here is derived from an EMBL/GenBank/DDBJ whole genome shotgun (WGS) entry which is preliminary data.</text>
</comment>
<sequence length="370" mass="39964">MCDFSIYGILSDEWLALEAALPAPANTVDSYAQLRDRNNAEREALAAQGFAFLAPRLLTQDYTIPTRDGATLQARTYRLRPSDPACISAADGLLPIYLHFHGGGFHAGTLASENGICGRIAADTGAIVLNVNYRHTPEHRYPTAFHDAADAFRWLHSRGGAATMGGDPSRVVVGGISAGANLTASVLVARHLRLPGYEDLADLPAPLGQVLLTPCLYHVECGVRRLLERAGLALSDPASSYEQCKDAPVLPRWKMKYFIGLLGVKLPVDPEDYVLNPGNMPPEKAAGLPPATFGISGADPLRDEGLLFAKMLAERGVPTNVHVFSGMPHAFRRYGAALSESARWDEVMHGGIKWALTRPQATGKFEINEK</sequence>
<reference evidence="3" key="2">
    <citation type="submission" date="2023-05" db="EMBL/GenBank/DDBJ databases">
        <authorList>
            <consortium name="Lawrence Berkeley National Laboratory"/>
            <person name="Steindorff A."/>
            <person name="Hensen N."/>
            <person name="Bonometti L."/>
            <person name="Westerberg I."/>
            <person name="Brannstrom I.O."/>
            <person name="Guillou S."/>
            <person name="Cros-Aarteil S."/>
            <person name="Calhoun S."/>
            <person name="Haridas S."/>
            <person name="Kuo A."/>
            <person name="Mondo S."/>
            <person name="Pangilinan J."/>
            <person name="Riley R."/>
            <person name="Labutti K."/>
            <person name="Andreopoulos B."/>
            <person name="Lipzen A."/>
            <person name="Chen C."/>
            <person name="Yanf M."/>
            <person name="Daum C."/>
            <person name="Ng V."/>
            <person name="Clum A."/>
            <person name="Ohm R."/>
            <person name="Martin F."/>
            <person name="Silar P."/>
            <person name="Natvig D."/>
            <person name="Lalanne C."/>
            <person name="Gautier V."/>
            <person name="Ament-Velasquez S.L."/>
            <person name="Kruys A."/>
            <person name="Hutchinson M.I."/>
            <person name="Powell A.J."/>
            <person name="Barry K."/>
            <person name="Miller A.N."/>
            <person name="Grigoriev I.V."/>
            <person name="Debuchy R."/>
            <person name="Gladieux P."/>
            <person name="Thoren M.H."/>
            <person name="Johannesson H."/>
        </authorList>
    </citation>
    <scope>NUCLEOTIDE SEQUENCE</scope>
    <source>
        <strain evidence="3">CBS 757.83</strain>
    </source>
</reference>
<evidence type="ECO:0000259" key="2">
    <source>
        <dbReference type="Pfam" id="PF07859"/>
    </source>
</evidence>
<dbReference type="GO" id="GO:0016787">
    <property type="term" value="F:hydrolase activity"/>
    <property type="evidence" value="ECO:0007669"/>
    <property type="project" value="UniProtKB-KW"/>
</dbReference>
<dbReference type="Pfam" id="PF07859">
    <property type="entry name" value="Abhydrolase_3"/>
    <property type="match status" value="1"/>
</dbReference>
<reference evidence="3" key="1">
    <citation type="journal article" date="2023" name="Mol. Phylogenet. Evol.">
        <title>Genome-scale phylogeny and comparative genomics of the fungal order Sordariales.</title>
        <authorList>
            <person name="Hensen N."/>
            <person name="Bonometti L."/>
            <person name="Westerberg I."/>
            <person name="Brannstrom I.O."/>
            <person name="Guillou S."/>
            <person name="Cros-Aarteil S."/>
            <person name="Calhoun S."/>
            <person name="Haridas S."/>
            <person name="Kuo A."/>
            <person name="Mondo S."/>
            <person name="Pangilinan J."/>
            <person name="Riley R."/>
            <person name="LaButti K."/>
            <person name="Andreopoulos B."/>
            <person name="Lipzen A."/>
            <person name="Chen C."/>
            <person name="Yan M."/>
            <person name="Daum C."/>
            <person name="Ng V."/>
            <person name="Clum A."/>
            <person name="Steindorff A."/>
            <person name="Ohm R.A."/>
            <person name="Martin F."/>
            <person name="Silar P."/>
            <person name="Natvig D.O."/>
            <person name="Lalanne C."/>
            <person name="Gautier V."/>
            <person name="Ament-Velasquez S.L."/>
            <person name="Kruys A."/>
            <person name="Hutchinson M.I."/>
            <person name="Powell A.J."/>
            <person name="Barry K."/>
            <person name="Miller A.N."/>
            <person name="Grigoriev I.V."/>
            <person name="Debuchy R."/>
            <person name="Gladieux P."/>
            <person name="Hiltunen Thoren M."/>
            <person name="Johannesson H."/>
        </authorList>
    </citation>
    <scope>NUCLEOTIDE SEQUENCE</scope>
    <source>
        <strain evidence="3">CBS 757.83</strain>
    </source>
</reference>
<dbReference type="EMBL" id="MU863631">
    <property type="protein sequence ID" value="KAK4102537.1"/>
    <property type="molecule type" value="Genomic_DNA"/>
</dbReference>
<dbReference type="PANTHER" id="PTHR48081">
    <property type="entry name" value="AB HYDROLASE SUPERFAMILY PROTEIN C4A8.06C"/>
    <property type="match status" value="1"/>
</dbReference>
<organism evidence="3 4">
    <name type="scientific">Parathielavia hyrcaniae</name>
    <dbReference type="NCBI Taxonomy" id="113614"/>
    <lineage>
        <taxon>Eukaryota</taxon>
        <taxon>Fungi</taxon>
        <taxon>Dikarya</taxon>
        <taxon>Ascomycota</taxon>
        <taxon>Pezizomycotina</taxon>
        <taxon>Sordariomycetes</taxon>
        <taxon>Sordariomycetidae</taxon>
        <taxon>Sordariales</taxon>
        <taxon>Chaetomiaceae</taxon>
        <taxon>Parathielavia</taxon>
    </lineage>
</organism>
<dbReference type="SUPFAM" id="SSF53474">
    <property type="entry name" value="alpha/beta-Hydrolases"/>
    <property type="match status" value="1"/>
</dbReference>
<feature type="domain" description="Alpha/beta hydrolase fold-3" evidence="2">
    <location>
        <begin position="98"/>
        <end position="331"/>
    </location>
</feature>
<dbReference type="PANTHER" id="PTHR48081:SF8">
    <property type="entry name" value="ALPHA_BETA HYDROLASE FOLD-3 DOMAIN-CONTAINING PROTEIN-RELATED"/>
    <property type="match status" value="1"/>
</dbReference>
<dbReference type="Proteomes" id="UP001305647">
    <property type="component" value="Unassembled WGS sequence"/>
</dbReference>
<dbReference type="InterPro" id="IPR029058">
    <property type="entry name" value="AB_hydrolase_fold"/>
</dbReference>
<evidence type="ECO:0000313" key="3">
    <source>
        <dbReference type="EMBL" id="KAK4102537.1"/>
    </source>
</evidence>
<evidence type="ECO:0000313" key="4">
    <source>
        <dbReference type="Proteomes" id="UP001305647"/>
    </source>
</evidence>
<dbReference type="InterPro" id="IPR050300">
    <property type="entry name" value="GDXG_lipolytic_enzyme"/>
</dbReference>
<dbReference type="Gene3D" id="3.40.50.1820">
    <property type="entry name" value="alpha/beta hydrolase"/>
    <property type="match status" value="1"/>
</dbReference>
<dbReference type="InterPro" id="IPR013094">
    <property type="entry name" value="AB_hydrolase_3"/>
</dbReference>
<keyword evidence="4" id="KW-1185">Reference proteome</keyword>
<gene>
    <name evidence="3" type="ORF">N658DRAFT_506170</name>
</gene>
<keyword evidence="1" id="KW-0378">Hydrolase</keyword>
<protein>
    <recommendedName>
        <fullName evidence="2">Alpha/beta hydrolase fold-3 domain-containing protein</fullName>
    </recommendedName>
</protein>
<name>A0AAN6T3C6_9PEZI</name>